<dbReference type="InterPro" id="IPR003313">
    <property type="entry name" value="AraC-bd"/>
</dbReference>
<dbReference type="PRINTS" id="PR00032">
    <property type="entry name" value="HTHARAC"/>
</dbReference>
<evidence type="ECO:0000313" key="7">
    <source>
        <dbReference type="Proteomes" id="UP000250369"/>
    </source>
</evidence>
<reference evidence="6 7" key="1">
    <citation type="journal article" date="2009" name="Int. J. Syst. Evol. Microbiol.">
        <title>Paenibacillus contaminans sp. nov., isolated from a contaminated laboratory plate.</title>
        <authorList>
            <person name="Chou J.H."/>
            <person name="Lee J.H."/>
            <person name="Lin M.C."/>
            <person name="Chang P.S."/>
            <person name="Arun A.B."/>
            <person name="Young C.C."/>
            <person name="Chen W.M."/>
        </authorList>
    </citation>
    <scope>NUCLEOTIDE SEQUENCE [LARGE SCALE GENOMIC DNA]</scope>
    <source>
        <strain evidence="6 7">CKOBP-6</strain>
    </source>
</reference>
<evidence type="ECO:0000256" key="4">
    <source>
        <dbReference type="SAM" id="MobiDB-lite"/>
    </source>
</evidence>
<dbReference type="EMBL" id="QMFB01000005">
    <property type="protein sequence ID" value="RAV21147.1"/>
    <property type="molecule type" value="Genomic_DNA"/>
</dbReference>
<dbReference type="InterPro" id="IPR018062">
    <property type="entry name" value="HTH_AraC-typ_CS"/>
</dbReference>
<dbReference type="PROSITE" id="PS01124">
    <property type="entry name" value="HTH_ARAC_FAMILY_2"/>
    <property type="match status" value="1"/>
</dbReference>
<evidence type="ECO:0000313" key="6">
    <source>
        <dbReference type="EMBL" id="RAV21147.1"/>
    </source>
</evidence>
<dbReference type="InterPro" id="IPR009057">
    <property type="entry name" value="Homeodomain-like_sf"/>
</dbReference>
<accession>A0A329MT53</accession>
<dbReference type="GO" id="GO:0043565">
    <property type="term" value="F:sequence-specific DNA binding"/>
    <property type="evidence" value="ECO:0007669"/>
    <property type="project" value="InterPro"/>
</dbReference>
<sequence length="327" mass="37059">MSMPERMMPEIMNGRGSTVANAYLERRFDTFPVHLQLDTLRSHSRSMHTQRGIEINLSLEGDAYYVVGTRVYRQMPGQLMLVPGHLPHQIYVDPSCSYRRAALCIDGEGRSRAMPQWLPLLLQFPRLSVSGCSQMTLPPEKMHAIQASLTSIYDEMNRQHEAGWQQMVVSHAIQLLVLIERSFQAGSESAPVGITAPAGQGFDPAAILDPIEACCQYIHGHLKEDLTLQKIADRFHFSPEHLTRRFKRNKGISLYQYVLRQRVLESKRMLLHEPGMTMTDIAYAVGFGSSQQFSRVFKSVLRTSPSDFRRTGHDGQDKSIPCRTNKA</sequence>
<comment type="caution">
    <text evidence="6">The sequence shown here is derived from an EMBL/GenBank/DDBJ whole genome shotgun (WGS) entry which is preliminary data.</text>
</comment>
<evidence type="ECO:0000256" key="2">
    <source>
        <dbReference type="ARBA" id="ARBA00023125"/>
    </source>
</evidence>
<feature type="compositionally biased region" description="Basic and acidic residues" evidence="4">
    <location>
        <begin position="307"/>
        <end position="317"/>
    </location>
</feature>
<dbReference type="CDD" id="cd02208">
    <property type="entry name" value="cupin_RmlC-like"/>
    <property type="match status" value="1"/>
</dbReference>
<dbReference type="Gene3D" id="1.10.10.60">
    <property type="entry name" value="Homeodomain-like"/>
    <property type="match status" value="2"/>
</dbReference>
<dbReference type="InterPro" id="IPR018060">
    <property type="entry name" value="HTH_AraC"/>
</dbReference>
<organism evidence="6 7">
    <name type="scientific">Paenibacillus contaminans</name>
    <dbReference type="NCBI Taxonomy" id="450362"/>
    <lineage>
        <taxon>Bacteria</taxon>
        <taxon>Bacillati</taxon>
        <taxon>Bacillota</taxon>
        <taxon>Bacilli</taxon>
        <taxon>Bacillales</taxon>
        <taxon>Paenibacillaceae</taxon>
        <taxon>Paenibacillus</taxon>
    </lineage>
</organism>
<evidence type="ECO:0000256" key="3">
    <source>
        <dbReference type="ARBA" id="ARBA00023163"/>
    </source>
</evidence>
<dbReference type="InterPro" id="IPR037923">
    <property type="entry name" value="HTH-like"/>
</dbReference>
<dbReference type="InterPro" id="IPR020449">
    <property type="entry name" value="Tscrpt_reg_AraC-type_HTH"/>
</dbReference>
<dbReference type="Pfam" id="PF02311">
    <property type="entry name" value="AraC_binding"/>
    <property type="match status" value="1"/>
</dbReference>
<dbReference type="GO" id="GO:0003700">
    <property type="term" value="F:DNA-binding transcription factor activity"/>
    <property type="evidence" value="ECO:0007669"/>
    <property type="project" value="InterPro"/>
</dbReference>
<dbReference type="SUPFAM" id="SSF51215">
    <property type="entry name" value="Regulatory protein AraC"/>
    <property type="match status" value="1"/>
</dbReference>
<keyword evidence="1" id="KW-0805">Transcription regulation</keyword>
<name>A0A329MT53_9BACL</name>
<keyword evidence="2" id="KW-0238">DNA-binding</keyword>
<feature type="region of interest" description="Disordered" evidence="4">
    <location>
        <begin position="307"/>
        <end position="327"/>
    </location>
</feature>
<dbReference type="Pfam" id="PF12833">
    <property type="entry name" value="HTH_18"/>
    <property type="match status" value="1"/>
</dbReference>
<evidence type="ECO:0000259" key="5">
    <source>
        <dbReference type="PROSITE" id="PS01124"/>
    </source>
</evidence>
<keyword evidence="3" id="KW-0804">Transcription</keyword>
<dbReference type="PANTHER" id="PTHR43280">
    <property type="entry name" value="ARAC-FAMILY TRANSCRIPTIONAL REGULATOR"/>
    <property type="match status" value="1"/>
</dbReference>
<keyword evidence="7" id="KW-1185">Reference proteome</keyword>
<dbReference type="PROSITE" id="PS00041">
    <property type="entry name" value="HTH_ARAC_FAMILY_1"/>
    <property type="match status" value="1"/>
</dbReference>
<dbReference type="Proteomes" id="UP000250369">
    <property type="component" value="Unassembled WGS sequence"/>
</dbReference>
<gene>
    <name evidence="6" type="ORF">DQG23_10800</name>
</gene>
<proteinExistence type="predicted"/>
<dbReference type="PANTHER" id="PTHR43280:SF28">
    <property type="entry name" value="HTH-TYPE TRANSCRIPTIONAL ACTIVATOR RHAS"/>
    <property type="match status" value="1"/>
</dbReference>
<evidence type="ECO:0000256" key="1">
    <source>
        <dbReference type="ARBA" id="ARBA00023015"/>
    </source>
</evidence>
<dbReference type="SMART" id="SM00342">
    <property type="entry name" value="HTH_ARAC"/>
    <property type="match status" value="1"/>
</dbReference>
<protein>
    <recommendedName>
        <fullName evidence="5">HTH araC/xylS-type domain-containing protein</fullName>
    </recommendedName>
</protein>
<dbReference type="SUPFAM" id="SSF46689">
    <property type="entry name" value="Homeodomain-like"/>
    <property type="match status" value="2"/>
</dbReference>
<feature type="domain" description="HTH araC/xylS-type" evidence="5">
    <location>
        <begin position="212"/>
        <end position="311"/>
    </location>
</feature>
<dbReference type="AlphaFoldDB" id="A0A329MT53"/>